<accession>A0A383DGT5</accession>
<sequence>MPEIHFVETASFSDFVRYVCAFREYPLRVYSSKLNGKLVLSSRRILSNSLFSFYVPTPKTGKYISYYEEKGKERFSIINSTKAYAKYAPIINLVSIPSNFTINPKRIKDKFIPIEVADLDSLARLTYDPELPDEPDVTLFLFPHKKKWVIGYITSIDFDDVVYFFNYVKLDKEPTKPFLQYSLQNDKDSIFTDSFQHNYRYLPVIKLKRCHKIFGLS</sequence>
<gene>
    <name evidence="1" type="ORF">METZ01_LOCUS496377</name>
</gene>
<dbReference type="AlphaFoldDB" id="A0A383DGT5"/>
<protein>
    <submittedName>
        <fullName evidence="1">Uncharacterized protein</fullName>
    </submittedName>
</protein>
<proteinExistence type="predicted"/>
<dbReference type="EMBL" id="UINC01217081">
    <property type="protein sequence ID" value="SVE43523.1"/>
    <property type="molecule type" value="Genomic_DNA"/>
</dbReference>
<evidence type="ECO:0000313" key="1">
    <source>
        <dbReference type="EMBL" id="SVE43523.1"/>
    </source>
</evidence>
<organism evidence="1">
    <name type="scientific">marine metagenome</name>
    <dbReference type="NCBI Taxonomy" id="408172"/>
    <lineage>
        <taxon>unclassified sequences</taxon>
        <taxon>metagenomes</taxon>
        <taxon>ecological metagenomes</taxon>
    </lineage>
</organism>
<name>A0A383DGT5_9ZZZZ</name>
<reference evidence="1" key="1">
    <citation type="submission" date="2018-05" db="EMBL/GenBank/DDBJ databases">
        <authorList>
            <person name="Lanie J.A."/>
            <person name="Ng W.-L."/>
            <person name="Kazmierczak K.M."/>
            <person name="Andrzejewski T.M."/>
            <person name="Davidsen T.M."/>
            <person name="Wayne K.J."/>
            <person name="Tettelin H."/>
            <person name="Glass J.I."/>
            <person name="Rusch D."/>
            <person name="Podicherti R."/>
            <person name="Tsui H.-C.T."/>
            <person name="Winkler M.E."/>
        </authorList>
    </citation>
    <scope>NUCLEOTIDE SEQUENCE</scope>
</reference>